<dbReference type="OrthoDB" id="9808022at2"/>
<keyword evidence="2" id="KW-0949">S-adenosyl-L-methionine</keyword>
<dbReference type="InterPro" id="IPR007197">
    <property type="entry name" value="rSAM"/>
</dbReference>
<comment type="caution">
    <text evidence="4">The sequence shown here is derived from an EMBL/GenBank/DDBJ whole genome shotgun (WGS) entry which is preliminary data.</text>
</comment>
<dbReference type="GO" id="GO:0046872">
    <property type="term" value="F:metal ion binding"/>
    <property type="evidence" value="ECO:0007669"/>
    <property type="project" value="UniProtKB-UniRule"/>
</dbReference>
<sequence length="377" mass="41508">MSLETGLYIHWPFCSRICPYCDFTITRSRDEDFARWVAEYVLDLEKFRERMGSRQLASIYFGGGTPSLLPASAVGQLIEAADRLFGLAPAAEITLEANPTDAEISHFAGFRSAGINRLSLGVQSFDDAQLSFLGRNHGEAEARRAVDVAASTFEAYTLDFIYALPDEDLVAWEMRLSDILAVGAPHLSLYQLTVEPETAFAKAVGRGDWHPMPDERAAGLYAMTQSMTASAGCPGYEISNHARPGAEAKHNSLYWRGADWIGIGPGSHGRLTLEVGRSAIAGRPTIREWLGMPHQERYDEEQLDEEAQLIELLAGGLRQVAGLDLNLLKEEQKASVLSVTGALLDDGMVQQESHRLMIPEDHRLITDYIISRLVGAL</sequence>
<keyword evidence="2" id="KW-0349">Heme</keyword>
<dbReference type="Gene3D" id="3.30.750.200">
    <property type="match status" value="1"/>
</dbReference>
<comment type="subcellular location">
    <subcellularLocation>
        <location evidence="2">Cytoplasm</location>
    </subcellularLocation>
</comment>
<keyword evidence="2" id="KW-0411">Iron-sulfur</keyword>
<dbReference type="InterPro" id="IPR058240">
    <property type="entry name" value="rSAM_sf"/>
</dbReference>
<dbReference type="Pfam" id="PF04055">
    <property type="entry name" value="Radical_SAM"/>
    <property type="match status" value="1"/>
</dbReference>
<dbReference type="PANTHER" id="PTHR13932">
    <property type="entry name" value="COPROPORPHYRINIGEN III OXIDASE"/>
    <property type="match status" value="1"/>
</dbReference>
<dbReference type="NCBIfam" id="TIGR00539">
    <property type="entry name" value="hemN_rel"/>
    <property type="match status" value="1"/>
</dbReference>
<dbReference type="InterPro" id="IPR006638">
    <property type="entry name" value="Elp3/MiaA/NifB-like_rSAM"/>
</dbReference>
<dbReference type="GO" id="GO:0005737">
    <property type="term" value="C:cytoplasm"/>
    <property type="evidence" value="ECO:0007669"/>
    <property type="project" value="UniProtKB-SubCell"/>
</dbReference>
<feature type="domain" description="Radical SAM core" evidence="3">
    <location>
        <begin position="1"/>
        <end position="237"/>
    </location>
</feature>
<keyword evidence="2" id="KW-0143">Chaperone</keyword>
<keyword evidence="2" id="KW-0963">Cytoplasm</keyword>
<accession>A0A371RIE6</accession>
<name>A0A371RIE6_9PROT</name>
<dbReference type="PROSITE" id="PS51918">
    <property type="entry name" value="RADICAL_SAM"/>
    <property type="match status" value="1"/>
</dbReference>
<dbReference type="SFLD" id="SFLDS00029">
    <property type="entry name" value="Radical_SAM"/>
    <property type="match status" value="1"/>
</dbReference>
<dbReference type="PANTHER" id="PTHR13932:SF5">
    <property type="entry name" value="RADICAL S-ADENOSYL METHIONINE DOMAIN-CONTAINING PROTEIN 1, MITOCHONDRIAL"/>
    <property type="match status" value="1"/>
</dbReference>
<evidence type="ECO:0000259" key="3">
    <source>
        <dbReference type="PROSITE" id="PS51918"/>
    </source>
</evidence>
<dbReference type="GO" id="GO:0004109">
    <property type="term" value="F:coproporphyrinogen oxidase activity"/>
    <property type="evidence" value="ECO:0007669"/>
    <property type="project" value="InterPro"/>
</dbReference>
<dbReference type="CDD" id="cd01335">
    <property type="entry name" value="Radical_SAM"/>
    <property type="match status" value="1"/>
</dbReference>
<dbReference type="SUPFAM" id="SSF102114">
    <property type="entry name" value="Radical SAM enzymes"/>
    <property type="match status" value="1"/>
</dbReference>
<proteinExistence type="inferred from homology"/>
<dbReference type="InParanoid" id="A0A371RIE6"/>
<organism evidence="4 5">
    <name type="scientific">Parvularcula marina</name>
    <dbReference type="NCBI Taxonomy" id="2292771"/>
    <lineage>
        <taxon>Bacteria</taxon>
        <taxon>Pseudomonadati</taxon>
        <taxon>Pseudomonadota</taxon>
        <taxon>Alphaproteobacteria</taxon>
        <taxon>Parvularculales</taxon>
        <taxon>Parvularculaceae</taxon>
        <taxon>Parvularcula</taxon>
    </lineage>
</organism>
<dbReference type="SFLD" id="SFLDF00288">
    <property type="entry name" value="HemN-like__clustered_with_nucl"/>
    <property type="match status" value="1"/>
</dbReference>
<protein>
    <recommendedName>
        <fullName evidence="2">Heme chaperone HemW</fullName>
    </recommendedName>
</protein>
<dbReference type="Proteomes" id="UP000264589">
    <property type="component" value="Unassembled WGS sequence"/>
</dbReference>
<keyword evidence="2" id="KW-0479">Metal-binding</keyword>
<dbReference type="RefSeq" id="WP_116391842.1">
    <property type="nucleotide sequence ID" value="NZ_QUQO01000001.1"/>
</dbReference>
<keyword evidence="2" id="KW-0408">Iron</keyword>
<evidence type="ECO:0000313" key="4">
    <source>
        <dbReference type="EMBL" id="RFB05210.1"/>
    </source>
</evidence>
<evidence type="ECO:0000256" key="2">
    <source>
        <dbReference type="RuleBase" id="RU364116"/>
    </source>
</evidence>
<keyword evidence="2" id="KW-0004">4Fe-4S</keyword>
<dbReference type="SFLD" id="SFLDF00562">
    <property type="entry name" value="HemN-like__clustered_with_heat"/>
    <property type="match status" value="1"/>
</dbReference>
<gene>
    <name evidence="4" type="primary">hemW</name>
    <name evidence="4" type="ORF">DX908_08040</name>
</gene>
<dbReference type="SFLD" id="SFLDG01065">
    <property type="entry name" value="anaerobic_coproporphyrinogen-I"/>
    <property type="match status" value="1"/>
</dbReference>
<dbReference type="GO" id="GO:0051539">
    <property type="term" value="F:4 iron, 4 sulfur cluster binding"/>
    <property type="evidence" value="ECO:0007669"/>
    <property type="project" value="UniProtKB-UniRule"/>
</dbReference>
<reference evidence="4 5" key="1">
    <citation type="submission" date="2018-08" db="EMBL/GenBank/DDBJ databases">
        <title>Parvularcula sp. SM1705, isolated from surface water of the South Sea China.</title>
        <authorList>
            <person name="Sun L."/>
        </authorList>
    </citation>
    <scope>NUCLEOTIDE SEQUENCE [LARGE SCALE GENOMIC DNA]</scope>
    <source>
        <strain evidence="4 5">SM1705</strain>
    </source>
</reference>
<evidence type="ECO:0000313" key="5">
    <source>
        <dbReference type="Proteomes" id="UP000264589"/>
    </source>
</evidence>
<evidence type="ECO:0000256" key="1">
    <source>
        <dbReference type="ARBA" id="ARBA00006100"/>
    </source>
</evidence>
<dbReference type="EMBL" id="QUQO01000001">
    <property type="protein sequence ID" value="RFB05210.1"/>
    <property type="molecule type" value="Genomic_DNA"/>
</dbReference>
<dbReference type="GO" id="GO:0006779">
    <property type="term" value="P:porphyrin-containing compound biosynthetic process"/>
    <property type="evidence" value="ECO:0007669"/>
    <property type="project" value="InterPro"/>
</dbReference>
<dbReference type="AlphaFoldDB" id="A0A371RIE6"/>
<dbReference type="InterPro" id="IPR034505">
    <property type="entry name" value="Coproporphyrinogen-III_oxidase"/>
</dbReference>
<dbReference type="InterPro" id="IPR004559">
    <property type="entry name" value="HemW-like"/>
</dbReference>
<keyword evidence="5" id="KW-1185">Reference proteome</keyword>
<dbReference type="SMART" id="SM00729">
    <property type="entry name" value="Elp3"/>
    <property type="match status" value="1"/>
</dbReference>
<comment type="function">
    <text evidence="2">Probably acts as a heme chaperone, transferring heme to an unknown acceptor. Binds one molecule of heme per monomer, possibly covalently. Binds 1 [4Fe-4S] cluster. The cluster is coordinated with 3 cysteines and an exchangeable S-adenosyl-L-methionine.</text>
</comment>
<dbReference type="FunCoup" id="A0A371RIE6">
    <property type="interactions" value="540"/>
</dbReference>
<comment type="similarity">
    <text evidence="1">Belongs to the anaerobic coproporphyrinogen-III oxidase family. HemW subfamily.</text>
</comment>